<feature type="region of interest" description="Disordered" evidence="5">
    <location>
        <begin position="192"/>
        <end position="216"/>
    </location>
</feature>
<dbReference type="SUPFAM" id="SSF57850">
    <property type="entry name" value="RING/U-box"/>
    <property type="match status" value="1"/>
</dbReference>
<dbReference type="GO" id="GO:0008270">
    <property type="term" value="F:zinc ion binding"/>
    <property type="evidence" value="ECO:0007669"/>
    <property type="project" value="UniProtKB-KW"/>
</dbReference>
<accession>A0A4R0RGZ1</accession>
<dbReference type="Pfam" id="PF00097">
    <property type="entry name" value="zf-C3HC4"/>
    <property type="match status" value="1"/>
</dbReference>
<dbReference type="Proteomes" id="UP000292702">
    <property type="component" value="Unassembled WGS sequence"/>
</dbReference>
<dbReference type="AlphaFoldDB" id="A0A4R0RGZ1"/>
<feature type="compositionally biased region" description="Basic and acidic residues" evidence="5">
    <location>
        <begin position="193"/>
        <end position="210"/>
    </location>
</feature>
<sequence>MEPRRRSNSTSNVFRLREEFRAIPREDNPILTLAARSQAAEQRNSEYMESLPKLTERDIATLQLTDAACPICIVPFSAILAEEEIAGAMDSPAYAVEDLGVTKLDQSCNHVFCRKDIRNWLMSGHNSCPTCRRPLVESSPDVAEAPARLDELLQATQASMQNIESLQQDMSTRITSLGELSAIFRNAGLLPTDHGRDAQSERDVDHDRGDFSGMYS</sequence>
<keyword evidence="8" id="KW-1185">Reference proteome</keyword>
<keyword evidence="2 4" id="KW-0863">Zinc-finger</keyword>
<proteinExistence type="predicted"/>
<dbReference type="EMBL" id="RWJN01000128">
    <property type="protein sequence ID" value="TCD66616.1"/>
    <property type="molecule type" value="Genomic_DNA"/>
</dbReference>
<organism evidence="7 8">
    <name type="scientific">Steccherinum ochraceum</name>
    <dbReference type="NCBI Taxonomy" id="92696"/>
    <lineage>
        <taxon>Eukaryota</taxon>
        <taxon>Fungi</taxon>
        <taxon>Dikarya</taxon>
        <taxon>Basidiomycota</taxon>
        <taxon>Agaricomycotina</taxon>
        <taxon>Agaricomycetes</taxon>
        <taxon>Polyporales</taxon>
        <taxon>Steccherinaceae</taxon>
        <taxon>Steccherinum</taxon>
    </lineage>
</organism>
<evidence type="ECO:0000259" key="6">
    <source>
        <dbReference type="PROSITE" id="PS50089"/>
    </source>
</evidence>
<evidence type="ECO:0000313" key="8">
    <source>
        <dbReference type="Proteomes" id="UP000292702"/>
    </source>
</evidence>
<evidence type="ECO:0000256" key="1">
    <source>
        <dbReference type="ARBA" id="ARBA00022723"/>
    </source>
</evidence>
<dbReference type="PROSITE" id="PS50089">
    <property type="entry name" value="ZF_RING_2"/>
    <property type="match status" value="1"/>
</dbReference>
<dbReference type="InterPro" id="IPR013083">
    <property type="entry name" value="Znf_RING/FYVE/PHD"/>
</dbReference>
<protein>
    <recommendedName>
        <fullName evidence="6">RING-type domain-containing protein</fullName>
    </recommendedName>
</protein>
<dbReference type="OrthoDB" id="8062037at2759"/>
<dbReference type="Gene3D" id="3.30.40.10">
    <property type="entry name" value="Zinc/RING finger domain, C3HC4 (zinc finger)"/>
    <property type="match status" value="1"/>
</dbReference>
<dbReference type="GO" id="GO:0016567">
    <property type="term" value="P:protein ubiquitination"/>
    <property type="evidence" value="ECO:0007669"/>
    <property type="project" value="TreeGrafter"/>
</dbReference>
<gene>
    <name evidence="7" type="ORF">EIP91_001126</name>
</gene>
<dbReference type="STRING" id="92696.A0A4R0RGZ1"/>
<dbReference type="PANTHER" id="PTHR45969:SF69">
    <property type="entry name" value="FINGER DOMAIN PROTEIN, PUTATIVE (AFU_ORTHOLOGUE AFUA_3G12190)-RELATED"/>
    <property type="match status" value="1"/>
</dbReference>
<comment type="caution">
    <text evidence="7">The sequence shown here is derived from an EMBL/GenBank/DDBJ whole genome shotgun (WGS) entry which is preliminary data.</text>
</comment>
<feature type="domain" description="RING-type" evidence="6">
    <location>
        <begin position="69"/>
        <end position="132"/>
    </location>
</feature>
<dbReference type="InterPro" id="IPR001841">
    <property type="entry name" value="Znf_RING"/>
</dbReference>
<evidence type="ECO:0000256" key="4">
    <source>
        <dbReference type="PROSITE-ProRule" id="PRU00175"/>
    </source>
</evidence>
<dbReference type="GO" id="GO:0061630">
    <property type="term" value="F:ubiquitin protein ligase activity"/>
    <property type="evidence" value="ECO:0007669"/>
    <property type="project" value="TreeGrafter"/>
</dbReference>
<dbReference type="InterPro" id="IPR018957">
    <property type="entry name" value="Znf_C3HC4_RING-type"/>
</dbReference>
<dbReference type="PANTHER" id="PTHR45969">
    <property type="entry name" value="RING ZINC FINGER PROTEIN-RELATED"/>
    <property type="match status" value="1"/>
</dbReference>
<evidence type="ECO:0000256" key="2">
    <source>
        <dbReference type="ARBA" id="ARBA00022771"/>
    </source>
</evidence>
<reference evidence="7 8" key="1">
    <citation type="submission" date="2018-11" db="EMBL/GenBank/DDBJ databases">
        <title>Genome assembly of Steccherinum ochraceum LE-BIN_3174, the white-rot fungus of the Steccherinaceae family (The Residual Polyporoid clade, Polyporales, Basidiomycota).</title>
        <authorList>
            <person name="Fedorova T.V."/>
            <person name="Glazunova O.A."/>
            <person name="Landesman E.O."/>
            <person name="Moiseenko K.V."/>
            <person name="Psurtseva N.V."/>
            <person name="Savinova O.S."/>
            <person name="Shakhova N.V."/>
            <person name="Tyazhelova T.V."/>
            <person name="Vasina D.V."/>
        </authorList>
    </citation>
    <scope>NUCLEOTIDE SEQUENCE [LARGE SCALE GENOMIC DNA]</scope>
    <source>
        <strain evidence="7 8">LE-BIN_3174</strain>
    </source>
</reference>
<evidence type="ECO:0000256" key="3">
    <source>
        <dbReference type="ARBA" id="ARBA00022833"/>
    </source>
</evidence>
<evidence type="ECO:0000313" key="7">
    <source>
        <dbReference type="EMBL" id="TCD66616.1"/>
    </source>
</evidence>
<keyword evidence="1" id="KW-0479">Metal-binding</keyword>
<keyword evidence="3" id="KW-0862">Zinc</keyword>
<evidence type="ECO:0000256" key="5">
    <source>
        <dbReference type="SAM" id="MobiDB-lite"/>
    </source>
</evidence>
<name>A0A4R0RGZ1_9APHY</name>